<protein>
    <submittedName>
        <fullName evidence="3">Beta glucosidase 11</fullName>
    </submittedName>
</protein>
<evidence type="ECO:0000256" key="1">
    <source>
        <dbReference type="ARBA" id="ARBA00010838"/>
    </source>
</evidence>
<comment type="caution">
    <text evidence="3">The sequence shown here is derived from an EMBL/GenBank/DDBJ whole genome shotgun (WGS) entry which is preliminary data.</text>
</comment>
<accession>A0A7J7CEU1</accession>
<proteinExistence type="inferred from homology"/>
<sequence length="216" mass="24995">MKEVVGSRLPVFTNYELRLIKGSFDFLGVLHYCAAYVKDNSRNQTSDVRDYSTDMGVLVAPITHDNKSLYEFPARPWELQDVLEYFKQAYDNPPIYIHENGQQTKRISSLEDTSRVRYLHAYIGSVLDALRNGSNVRGYFAWSFLDLFEIMVGYSASYGLYYVDRDDLELRRYPKLSAYWYSHFLKRRSVRSSGIEVGKNLPAPSLANFSSLAYEV</sequence>
<dbReference type="InterPro" id="IPR017853">
    <property type="entry name" value="GH"/>
</dbReference>
<gene>
    <name evidence="3" type="ORF">HS088_TW17G00188</name>
</gene>
<dbReference type="Proteomes" id="UP000593562">
    <property type="component" value="Unassembled WGS sequence"/>
</dbReference>
<dbReference type="Pfam" id="PF00232">
    <property type="entry name" value="Glyco_hydro_1"/>
    <property type="match status" value="1"/>
</dbReference>
<organism evidence="3 4">
    <name type="scientific">Tripterygium wilfordii</name>
    <name type="common">Thunder God vine</name>
    <dbReference type="NCBI Taxonomy" id="458696"/>
    <lineage>
        <taxon>Eukaryota</taxon>
        <taxon>Viridiplantae</taxon>
        <taxon>Streptophyta</taxon>
        <taxon>Embryophyta</taxon>
        <taxon>Tracheophyta</taxon>
        <taxon>Spermatophyta</taxon>
        <taxon>Magnoliopsida</taxon>
        <taxon>eudicotyledons</taxon>
        <taxon>Gunneridae</taxon>
        <taxon>Pentapetalae</taxon>
        <taxon>rosids</taxon>
        <taxon>fabids</taxon>
        <taxon>Celastrales</taxon>
        <taxon>Celastraceae</taxon>
        <taxon>Tripterygium</taxon>
    </lineage>
</organism>
<dbReference type="AlphaFoldDB" id="A0A7J7CEU1"/>
<name>A0A7J7CEU1_TRIWF</name>
<dbReference type="Gene3D" id="3.20.20.80">
    <property type="entry name" value="Glycosidases"/>
    <property type="match status" value="1"/>
</dbReference>
<evidence type="ECO:0000313" key="3">
    <source>
        <dbReference type="EMBL" id="KAF5732658.1"/>
    </source>
</evidence>
<dbReference type="GO" id="GO:0005975">
    <property type="term" value="P:carbohydrate metabolic process"/>
    <property type="evidence" value="ECO:0007669"/>
    <property type="project" value="InterPro"/>
</dbReference>
<comment type="similarity">
    <text evidence="1 2">Belongs to the glycosyl hydrolase 1 family.</text>
</comment>
<dbReference type="EMBL" id="JAAARO010000017">
    <property type="protein sequence ID" value="KAF5732658.1"/>
    <property type="molecule type" value="Genomic_DNA"/>
</dbReference>
<dbReference type="PRINTS" id="PR00131">
    <property type="entry name" value="GLHYDRLASE1"/>
</dbReference>
<dbReference type="InterPro" id="IPR001360">
    <property type="entry name" value="Glyco_hydro_1"/>
</dbReference>
<evidence type="ECO:0000313" key="4">
    <source>
        <dbReference type="Proteomes" id="UP000593562"/>
    </source>
</evidence>
<dbReference type="PANTHER" id="PTHR10353">
    <property type="entry name" value="GLYCOSYL HYDROLASE"/>
    <property type="match status" value="1"/>
</dbReference>
<dbReference type="GO" id="GO:0008422">
    <property type="term" value="F:beta-glucosidase activity"/>
    <property type="evidence" value="ECO:0007669"/>
    <property type="project" value="TreeGrafter"/>
</dbReference>
<keyword evidence="4" id="KW-1185">Reference proteome</keyword>
<dbReference type="SUPFAM" id="SSF51445">
    <property type="entry name" value="(Trans)glycosidases"/>
    <property type="match status" value="1"/>
</dbReference>
<evidence type="ECO:0000256" key="2">
    <source>
        <dbReference type="RuleBase" id="RU003690"/>
    </source>
</evidence>
<dbReference type="PANTHER" id="PTHR10353:SF29">
    <property type="entry name" value="BETA-GLUCOSIDASE 11"/>
    <property type="match status" value="1"/>
</dbReference>
<reference evidence="3 4" key="1">
    <citation type="journal article" date="2020" name="Nat. Commun.">
        <title>Genome of Tripterygium wilfordii and identification of cytochrome P450 involved in triptolide biosynthesis.</title>
        <authorList>
            <person name="Tu L."/>
            <person name="Su P."/>
            <person name="Zhang Z."/>
            <person name="Gao L."/>
            <person name="Wang J."/>
            <person name="Hu T."/>
            <person name="Zhou J."/>
            <person name="Zhang Y."/>
            <person name="Zhao Y."/>
            <person name="Liu Y."/>
            <person name="Song Y."/>
            <person name="Tong Y."/>
            <person name="Lu Y."/>
            <person name="Yang J."/>
            <person name="Xu C."/>
            <person name="Jia M."/>
            <person name="Peters R.J."/>
            <person name="Huang L."/>
            <person name="Gao W."/>
        </authorList>
    </citation>
    <scope>NUCLEOTIDE SEQUENCE [LARGE SCALE GENOMIC DNA]</scope>
    <source>
        <strain evidence="4">cv. XIE 37</strain>
        <tissue evidence="3">Leaf</tissue>
    </source>
</reference>
<dbReference type="InParanoid" id="A0A7J7CEU1"/>